<feature type="signal peptide" evidence="1">
    <location>
        <begin position="1"/>
        <end position="17"/>
    </location>
</feature>
<dbReference type="AlphaFoldDB" id="A0A2N5RX73"/>
<comment type="caution">
    <text evidence="2">The sequence shown here is derived from an EMBL/GenBank/DDBJ whole genome shotgun (WGS) entry which is preliminary data.</text>
</comment>
<feature type="chain" id="PRO_5014891754" evidence="1">
    <location>
        <begin position="18"/>
        <end position="742"/>
    </location>
</feature>
<organism evidence="2 3">
    <name type="scientific">Puccinia coronata f. sp. avenae</name>
    <dbReference type="NCBI Taxonomy" id="200324"/>
    <lineage>
        <taxon>Eukaryota</taxon>
        <taxon>Fungi</taxon>
        <taxon>Dikarya</taxon>
        <taxon>Basidiomycota</taxon>
        <taxon>Pucciniomycotina</taxon>
        <taxon>Pucciniomycetes</taxon>
        <taxon>Pucciniales</taxon>
        <taxon>Pucciniaceae</taxon>
        <taxon>Puccinia</taxon>
    </lineage>
</organism>
<evidence type="ECO:0000313" key="2">
    <source>
        <dbReference type="EMBL" id="PLW05574.1"/>
    </source>
</evidence>
<evidence type="ECO:0000256" key="1">
    <source>
        <dbReference type="SAM" id="SignalP"/>
    </source>
</evidence>
<keyword evidence="1" id="KW-0732">Signal</keyword>
<dbReference type="EMBL" id="PGCI01001323">
    <property type="protein sequence ID" value="PLW05574.1"/>
    <property type="molecule type" value="Genomic_DNA"/>
</dbReference>
<protein>
    <submittedName>
        <fullName evidence="2">Uncharacterized protein</fullName>
    </submittedName>
</protein>
<sequence length="742" mass="86584">MQSTLVIFLICLPYSLSVEVPYEEIEMEKTISYICDNFKSNNPFNLTPQPGVRCLSSAKKKSTTKLLRTDIQKVVDNAHYYSLNPFRGFYQILAKGLKEFNACTTTLDVGDTWERYVTSADCLLDKVAAAGVKKSISASGHKASSIYRKKTFVKENLIKSLHKMSEIFKGWYVHSSETYGYQNMDFFLEQSLGQVGESMPEDLTSEAWALAIRFCHLSIMWKRKRLIHDIVTQMAILEHFGKDLNSIPGAINQRDSHFMNEYDKEAIRILHEWRQSPCHYDDAGLLNNILNKIIPHPHQMTLLHLEYLGDGTESFSQEYFAIRELVSFCRKQAVSTMKPNDSILLEDLEKVADEENMQSVMRAYKDLCIYFRNGTPVGRTFEYYQKISYITSELKQLRVDEIKKLHDNHPDYLPKASGSTRKTQPWQFEERSASEIESSLLIDKVNLFINYASEHDQLKKIRKDGSFQPTPRARKSQISEIAMQICVMLSHNFEKKEEDPRWLNNRVEKFNQEIMHSHLPIMIKERICFIVGLICNLIQVYMLGGDENDHLTHYWEEWIKEVWEEFKLRNNDSQVTQKFSLKEDIKIRDAVGKLIYRQFLNTSESNANILVEKMDSIHRYDTAQMILDQIYEAMLMLKTTPNRKAWMKKFWKKMKVYQNPSEQIKKYIKTTEFNDVKKVYDHIMENLDGSPLDKKRLTGKVLPFISCLSVDLQMLFQDLVSEDFKETTPLSEQANCDAIESK</sequence>
<reference evidence="2 3" key="1">
    <citation type="submission" date="2017-11" db="EMBL/GenBank/DDBJ databases">
        <title>De novo assembly and phasing of dikaryotic genomes from two isolates of Puccinia coronata f. sp. avenae, the causal agent of oat crown rust.</title>
        <authorList>
            <person name="Miller M.E."/>
            <person name="Zhang Y."/>
            <person name="Omidvar V."/>
            <person name="Sperschneider J."/>
            <person name="Schwessinger B."/>
            <person name="Raley C."/>
            <person name="Palmer J.M."/>
            <person name="Garnica D."/>
            <person name="Upadhyaya N."/>
            <person name="Rathjen J."/>
            <person name="Taylor J.M."/>
            <person name="Park R.F."/>
            <person name="Dodds P.N."/>
            <person name="Hirsch C.D."/>
            <person name="Kianian S.F."/>
            <person name="Figueroa M."/>
        </authorList>
    </citation>
    <scope>NUCLEOTIDE SEQUENCE [LARGE SCALE GENOMIC DNA]</scope>
    <source>
        <strain evidence="2">12SD80</strain>
    </source>
</reference>
<name>A0A2N5RX73_9BASI</name>
<accession>A0A2N5RX73</accession>
<dbReference type="Proteomes" id="UP000235392">
    <property type="component" value="Unassembled WGS sequence"/>
</dbReference>
<gene>
    <name evidence="2" type="ORF">PCASD_23967</name>
</gene>
<proteinExistence type="predicted"/>
<evidence type="ECO:0000313" key="3">
    <source>
        <dbReference type="Proteomes" id="UP000235392"/>
    </source>
</evidence>